<evidence type="ECO:0000256" key="1">
    <source>
        <dbReference type="SAM" id="MobiDB-lite"/>
    </source>
</evidence>
<dbReference type="EMBL" id="CAHIKZ030002929">
    <property type="protein sequence ID" value="CAE1293974.1"/>
    <property type="molecule type" value="Genomic_DNA"/>
</dbReference>
<accession>A0A812DC70</accession>
<protein>
    <submittedName>
        <fullName evidence="2">Uncharacterized protein</fullName>
    </submittedName>
</protein>
<gene>
    <name evidence="2" type="ORF">SPHA_50103</name>
</gene>
<name>A0A812DC70_ACAPH</name>
<evidence type="ECO:0000313" key="3">
    <source>
        <dbReference type="Proteomes" id="UP000597762"/>
    </source>
</evidence>
<organism evidence="2 3">
    <name type="scientific">Acanthosepion pharaonis</name>
    <name type="common">Pharaoh cuttlefish</name>
    <name type="synonym">Sepia pharaonis</name>
    <dbReference type="NCBI Taxonomy" id="158019"/>
    <lineage>
        <taxon>Eukaryota</taxon>
        <taxon>Metazoa</taxon>
        <taxon>Spiralia</taxon>
        <taxon>Lophotrochozoa</taxon>
        <taxon>Mollusca</taxon>
        <taxon>Cephalopoda</taxon>
        <taxon>Coleoidea</taxon>
        <taxon>Decapodiformes</taxon>
        <taxon>Sepiida</taxon>
        <taxon>Sepiina</taxon>
        <taxon>Sepiidae</taxon>
        <taxon>Acanthosepion</taxon>
    </lineage>
</organism>
<reference evidence="2" key="1">
    <citation type="submission" date="2021-01" db="EMBL/GenBank/DDBJ databases">
        <authorList>
            <person name="Li R."/>
            <person name="Bekaert M."/>
        </authorList>
    </citation>
    <scope>NUCLEOTIDE SEQUENCE</scope>
    <source>
        <strain evidence="2">Farmed</strain>
    </source>
</reference>
<sequence>MEEIVNFPELQGKLMKLPCKSRKNFIDILHKVYEDESRDMVNMLGKSRTEIQDMAEFIQKEQKAFKETLQQLKNQRFSSERDTESRMSTVSCTDGVVNSGRKKQKNRNASGSRPVSARSLPTAMNTHVTIEEEKETVFRNLDTAGAKLDEERRRQAARLEELKELKRQKQTDNASKARELMSEVDNLTKMLDKSKVQQQEKVMEKVQERKKKKENTPEIQTIHVAPAYSGGDGGGGTGLSSNTWNTEMHI</sequence>
<dbReference type="Proteomes" id="UP000597762">
    <property type="component" value="Unassembled WGS sequence"/>
</dbReference>
<feature type="region of interest" description="Disordered" evidence="1">
    <location>
        <begin position="76"/>
        <end position="120"/>
    </location>
</feature>
<keyword evidence="3" id="KW-1185">Reference proteome</keyword>
<proteinExistence type="predicted"/>
<feature type="region of interest" description="Disordered" evidence="1">
    <location>
        <begin position="194"/>
        <end position="250"/>
    </location>
</feature>
<feature type="compositionally biased region" description="Polar residues" evidence="1">
    <location>
        <begin position="239"/>
        <end position="250"/>
    </location>
</feature>
<evidence type="ECO:0000313" key="2">
    <source>
        <dbReference type="EMBL" id="CAE1293974.1"/>
    </source>
</evidence>
<dbReference type="AlphaFoldDB" id="A0A812DC70"/>
<comment type="caution">
    <text evidence="2">The sequence shown here is derived from an EMBL/GenBank/DDBJ whole genome shotgun (WGS) entry which is preliminary data.</text>
</comment>
<dbReference type="OrthoDB" id="6123720at2759"/>